<feature type="compositionally biased region" description="Polar residues" evidence="4">
    <location>
        <begin position="1507"/>
        <end position="1517"/>
    </location>
</feature>
<feature type="domain" description="Integrase catalytic" evidence="6">
    <location>
        <begin position="867"/>
        <end position="992"/>
    </location>
</feature>
<dbReference type="Pfam" id="PF07727">
    <property type="entry name" value="RVT_2"/>
    <property type="match status" value="1"/>
</dbReference>
<evidence type="ECO:0008006" key="8">
    <source>
        <dbReference type="Google" id="ProtNLM"/>
    </source>
</evidence>
<evidence type="ECO:0000256" key="2">
    <source>
        <dbReference type="ARBA" id="ARBA00022801"/>
    </source>
</evidence>
<feature type="compositionally biased region" description="Low complexity" evidence="4">
    <location>
        <begin position="1519"/>
        <end position="1545"/>
    </location>
</feature>
<reference evidence="7" key="1">
    <citation type="journal article" date="2019" name="Sci. Rep.">
        <title>Draft genome of Tanacetum cinerariifolium, the natural source of mosquito coil.</title>
        <authorList>
            <person name="Yamashiro T."/>
            <person name="Shiraishi A."/>
            <person name="Satake H."/>
            <person name="Nakayama K."/>
        </authorList>
    </citation>
    <scope>NUCLEOTIDE SEQUENCE</scope>
</reference>
<feature type="region of interest" description="Disordered" evidence="4">
    <location>
        <begin position="13"/>
        <end position="32"/>
    </location>
</feature>
<keyword evidence="1" id="KW-0479">Metal-binding</keyword>
<dbReference type="InterPro" id="IPR036397">
    <property type="entry name" value="RNaseH_sf"/>
</dbReference>
<feature type="compositionally biased region" description="Polar residues" evidence="4">
    <location>
        <begin position="1553"/>
        <end position="1566"/>
    </location>
</feature>
<feature type="region of interest" description="Disordered" evidence="4">
    <location>
        <begin position="1927"/>
        <end position="1946"/>
    </location>
</feature>
<accession>A0A6L2MQW6</accession>
<dbReference type="PROSITE" id="PS50158">
    <property type="entry name" value="ZF_CCHC"/>
    <property type="match status" value="1"/>
</dbReference>
<name>A0A6L2MQW6_TANCI</name>
<dbReference type="PANTHER" id="PTHR42648">
    <property type="entry name" value="TRANSPOSASE, PUTATIVE-RELATED"/>
    <property type="match status" value="1"/>
</dbReference>
<evidence type="ECO:0000256" key="3">
    <source>
        <dbReference type="PROSITE-ProRule" id="PRU00047"/>
    </source>
</evidence>
<gene>
    <name evidence="7" type="ORF">Tci_047737</name>
</gene>
<keyword evidence="3" id="KW-0862">Zinc</keyword>
<dbReference type="Pfam" id="PF13976">
    <property type="entry name" value="gag_pre-integrs"/>
    <property type="match status" value="1"/>
</dbReference>
<dbReference type="GO" id="GO:0003676">
    <property type="term" value="F:nucleic acid binding"/>
    <property type="evidence" value="ECO:0007669"/>
    <property type="project" value="InterPro"/>
</dbReference>
<dbReference type="InterPro" id="IPR043502">
    <property type="entry name" value="DNA/RNA_pol_sf"/>
</dbReference>
<dbReference type="SUPFAM" id="SSF53098">
    <property type="entry name" value="Ribonuclease H-like"/>
    <property type="match status" value="1"/>
</dbReference>
<evidence type="ECO:0000313" key="7">
    <source>
        <dbReference type="EMBL" id="GEU75759.1"/>
    </source>
</evidence>
<feature type="compositionally biased region" description="Basic and acidic residues" evidence="4">
    <location>
        <begin position="1936"/>
        <end position="1946"/>
    </location>
</feature>
<evidence type="ECO:0000256" key="4">
    <source>
        <dbReference type="SAM" id="MobiDB-lite"/>
    </source>
</evidence>
<dbReference type="GO" id="GO:0008270">
    <property type="term" value="F:zinc ion binding"/>
    <property type="evidence" value="ECO:0007669"/>
    <property type="project" value="UniProtKB-KW"/>
</dbReference>
<dbReference type="InterPro" id="IPR013103">
    <property type="entry name" value="RVT_2"/>
</dbReference>
<keyword evidence="2" id="KW-0378">Hydrolase</keyword>
<dbReference type="InterPro" id="IPR012337">
    <property type="entry name" value="RNaseH-like_sf"/>
</dbReference>
<dbReference type="Gene3D" id="3.30.420.10">
    <property type="entry name" value="Ribonuclease H-like superfamily/Ribonuclease H"/>
    <property type="match status" value="1"/>
</dbReference>
<feature type="compositionally biased region" description="Basic and acidic residues" evidence="4">
    <location>
        <begin position="1602"/>
        <end position="1617"/>
    </location>
</feature>
<organism evidence="7">
    <name type="scientific">Tanacetum cinerariifolium</name>
    <name type="common">Dalmatian daisy</name>
    <name type="synonym">Chrysanthemum cinerariifolium</name>
    <dbReference type="NCBI Taxonomy" id="118510"/>
    <lineage>
        <taxon>Eukaryota</taxon>
        <taxon>Viridiplantae</taxon>
        <taxon>Streptophyta</taxon>
        <taxon>Embryophyta</taxon>
        <taxon>Tracheophyta</taxon>
        <taxon>Spermatophyta</taxon>
        <taxon>Magnoliopsida</taxon>
        <taxon>eudicotyledons</taxon>
        <taxon>Gunneridae</taxon>
        <taxon>Pentapetalae</taxon>
        <taxon>asterids</taxon>
        <taxon>campanulids</taxon>
        <taxon>Asterales</taxon>
        <taxon>Asteraceae</taxon>
        <taxon>Asteroideae</taxon>
        <taxon>Anthemideae</taxon>
        <taxon>Anthemidinae</taxon>
        <taxon>Tanacetum</taxon>
    </lineage>
</organism>
<feature type="region of interest" description="Disordered" evidence="4">
    <location>
        <begin position="921"/>
        <end position="955"/>
    </location>
</feature>
<keyword evidence="3" id="KW-0863">Zinc-finger</keyword>
<feature type="compositionally biased region" description="Basic and acidic residues" evidence="4">
    <location>
        <begin position="938"/>
        <end position="954"/>
    </location>
</feature>
<proteinExistence type="predicted"/>
<evidence type="ECO:0000259" key="5">
    <source>
        <dbReference type="PROSITE" id="PS50158"/>
    </source>
</evidence>
<dbReference type="PROSITE" id="PS50994">
    <property type="entry name" value="INTEGRASE"/>
    <property type="match status" value="1"/>
</dbReference>
<dbReference type="SUPFAM" id="SSF56672">
    <property type="entry name" value="DNA/RNA polymerases"/>
    <property type="match status" value="1"/>
</dbReference>
<comment type="caution">
    <text evidence="7">The sequence shown here is derived from an EMBL/GenBank/DDBJ whole genome shotgun (WGS) entry which is preliminary data.</text>
</comment>
<feature type="domain" description="CCHC-type" evidence="5">
    <location>
        <begin position="364"/>
        <end position="377"/>
    </location>
</feature>
<dbReference type="GO" id="GO:0015074">
    <property type="term" value="P:DNA integration"/>
    <property type="evidence" value="ECO:0007669"/>
    <property type="project" value="InterPro"/>
</dbReference>
<dbReference type="PANTHER" id="PTHR42648:SF21">
    <property type="entry name" value="CYSTEINE-RICH RLK (RECEPTOR-LIKE PROTEIN KINASE) 8"/>
    <property type="match status" value="1"/>
</dbReference>
<dbReference type="InterPro" id="IPR039537">
    <property type="entry name" value="Retrotran_Ty1/copia-like"/>
</dbReference>
<evidence type="ECO:0000259" key="6">
    <source>
        <dbReference type="PROSITE" id="PS50994"/>
    </source>
</evidence>
<dbReference type="InterPro" id="IPR001584">
    <property type="entry name" value="Integrase_cat-core"/>
</dbReference>
<dbReference type="EMBL" id="BKCJ010007145">
    <property type="protein sequence ID" value="GEU75759.1"/>
    <property type="molecule type" value="Genomic_DNA"/>
</dbReference>
<dbReference type="Gene3D" id="3.10.10.10">
    <property type="entry name" value="HIV Type 1 Reverse Transcriptase, subunit A, domain 1"/>
    <property type="match status" value="1"/>
</dbReference>
<dbReference type="GO" id="GO:0016787">
    <property type="term" value="F:hydrolase activity"/>
    <property type="evidence" value="ECO:0007669"/>
    <property type="project" value="UniProtKB-KW"/>
</dbReference>
<protein>
    <recommendedName>
        <fullName evidence="8">Retrovirus-related Pol polyprotein from transposon TNT 1-94</fullName>
    </recommendedName>
</protein>
<feature type="compositionally biased region" description="Basic and acidic residues" evidence="4">
    <location>
        <begin position="1625"/>
        <end position="1644"/>
    </location>
</feature>
<dbReference type="InterPro" id="IPR025724">
    <property type="entry name" value="GAG-pre-integrase_dom"/>
</dbReference>
<sequence length="1992" mass="225764">MLKARKLSHLIKKLKQNNGKNQTKATKKGETSGNDKPLAILIVQPWQRVAKQIITKNFSLESVISFPPLGEEDGMEGPMIIEADMGGHFKQVVPAATPLLGFSGEIIWSLGQLSLFVKIGDEEHSTSAWMNFMVVRSPSSYNGIIGRPGVRRIQAVLSTGHEMLKFPVTGGMVTLQGNRIISLECTMVSGPKAQQPVIDQATKEKIQTKKKGQAPKRNKAIYEEIEKLVDAGIMKEVQYHSWLSNPVMVKKHDDSWRMCVNFKDLNKACPEDGYPLPEIDWKGPRNANHTQTLNLGDNCGRFVYEDNLIQKRYSDTKKALITTPSSSSISTAFFSNNVIQDFQENYDDEVDERSSQKADENTECYKCGNKVHFSRDCFSKTSNPSYQSPVNNFSSVSKGFQPKFTPKLIQSSPNLNSQTNPKFQKDYKAEYKKMKDKLALLEVRPSSPHNPKTIQIKNKGLVAKIFDWDEEEVSNNEVTQVKKKVLGGELLTESLSKININENAFIPASMGYDQKMVPKTKDWVERLNLDSKLPNFNIRRILVSESQDVNESLETLNTLESSKDSEVELLTPLNLQGASPSSEEDHRTLNHEMYIASFKRSKSYKAQPYQYASTSKQILKAKAKPFLPCIRYGLNDHRPDDYRNYPECEIYKSYNHSTSGHNHVIHIRGGVLVESSQSNESSIGVKCNTCGITVHSTSDHNEFDHLKIEQPGLKEVFGDNSSCITEGYGTIFNANKEIVLIAHRRNDIYVLDMSSLTPNGACFFAKASESINWLWHKRISRLNFKNINKLAKQNKVLGLPSLVYSKDKPYTVCEKGKHHRDYFKTKQNFSIRKCLHLLHMDLFGPVSPMSINYEKYTLVIVDEYSRTDNGTEFRNHELKSFCDEKGISQNFSSPYTPEQNGVAERKNRTLIEAARTMLNGSDIPLPQRLSGDEIGTDDSSKDHPDEFFHNDDPSRQYQVDSNISYYVISHRRSLTELTQENHVPEVIVLNKHDDDQNLYEDDQPRQYQDIEDHLDLINTEGTHEQNIQDDQMITQPIDVPSGNNTKALRPITEPLVLDVTHSHVPNQSSNSHPALQDRWSRDQHIELVNIIAIGSKCIFRNKKDEHGTTKKNKARLVAKGYSQEERIDYDETFTPVARMEAIRIFLAFATYMNFKVYQMDVKSAFLNVKTPMVPPNNLGPDLAGKPVNDTSYRGMIESLMYLKGTLTLGLYYPKCSCFDLKGYSDSDYAGCNMDKKSTSEQQTIKYAPQWNNMTVENVIFQTNNVVGNFNYPPNVPVYKPIIKFLQNYPLYNAFTNCPSVAYHNFLREFWSTAVAFDPFPSTDEPKKCLLKELFIKFLVLNEQRPLTLNFNTFCSSTDLSYNNGKYVDHPTPEVVKKELGKIAIIPSYLDKTSILKNLFLVALRILFTFVIQALGKNYSSTEQVNSIQQLLAYSLITGTEVDRGEIIYSDLDKKFGFLPLILSNSNFTKDPSKVTKIELTAHMIVVNNQRDSVSPPPLVAKPKKGKSQTVTSTSPKSQGPKASGALSKKSKSPMSKKPPTKTNVTPPKPIEGSKQSHSVFSDTVPNHQDLKRDIQLASTGLPSTLGEGTRKSQPFPESAANHPKDSGVNKQPLDRDITFTTPDEGMDKTTSRPEGLHEDKDSGETNHPLIWNHKTPLMLISQGLVLSTMRTRPGPLARDDPATNKKIEEASETLAKISTKTIEILSSVRSFDFSTLQTTVKNIQDHAFKQEDASAAWMKSSTNMAWNLEEEIKKAEEKARINVISKTEVIKVIREEGKKLGIHPKEAITAKDCELFKKAQEAEHEVLKRQHTEKVRKSLELRKHKYDSYMWTVSNRLKPEPITDIKIHPKTKLVIITVYRGTDGRNFDVHKHFLFGAFGISELDELKKIILKKKNTVVKDLMNSLSRRYARLRQILGELRIQYALPAPEQAPSQTSERKQKNMELEPETRIPGLECNRTLPENVPFVNNMVIEEPEYGIFFTDEFGDQAFQK</sequence>
<evidence type="ECO:0000256" key="1">
    <source>
        <dbReference type="ARBA" id="ARBA00022723"/>
    </source>
</evidence>
<dbReference type="InterPro" id="IPR001878">
    <property type="entry name" value="Znf_CCHC"/>
</dbReference>
<feature type="region of interest" description="Disordered" evidence="4">
    <location>
        <begin position="1490"/>
        <end position="1646"/>
    </location>
</feature>